<feature type="compositionally biased region" description="Polar residues" evidence="1">
    <location>
        <begin position="351"/>
        <end position="377"/>
    </location>
</feature>
<dbReference type="EMBL" id="CAJPWZ010000938">
    <property type="protein sequence ID" value="CAG2204111.1"/>
    <property type="molecule type" value="Genomic_DNA"/>
</dbReference>
<proteinExistence type="predicted"/>
<accession>A0A8S3R7K7</accession>
<dbReference type="OrthoDB" id="10023951at2759"/>
<feature type="compositionally biased region" description="Polar residues" evidence="1">
    <location>
        <begin position="304"/>
        <end position="318"/>
    </location>
</feature>
<gene>
    <name evidence="2" type="ORF">MEDL_18611</name>
</gene>
<evidence type="ECO:0000256" key="1">
    <source>
        <dbReference type="SAM" id="MobiDB-lite"/>
    </source>
</evidence>
<protein>
    <submittedName>
        <fullName evidence="2">Uncharacterized protein</fullName>
    </submittedName>
</protein>
<feature type="compositionally biased region" description="Polar residues" evidence="1">
    <location>
        <begin position="114"/>
        <end position="136"/>
    </location>
</feature>
<keyword evidence="3" id="KW-1185">Reference proteome</keyword>
<comment type="caution">
    <text evidence="2">The sequence shown here is derived from an EMBL/GenBank/DDBJ whole genome shotgun (WGS) entry which is preliminary data.</text>
</comment>
<name>A0A8S3R7K7_MYTED</name>
<dbReference type="AlphaFoldDB" id="A0A8S3R7K7"/>
<feature type="region of interest" description="Disordered" evidence="1">
    <location>
        <begin position="114"/>
        <end position="137"/>
    </location>
</feature>
<evidence type="ECO:0000313" key="2">
    <source>
        <dbReference type="EMBL" id="CAG2204111.1"/>
    </source>
</evidence>
<reference evidence="2" key="1">
    <citation type="submission" date="2021-03" db="EMBL/GenBank/DDBJ databases">
        <authorList>
            <person name="Bekaert M."/>
        </authorList>
    </citation>
    <scope>NUCLEOTIDE SEQUENCE</scope>
</reference>
<evidence type="ECO:0000313" key="3">
    <source>
        <dbReference type="Proteomes" id="UP000683360"/>
    </source>
</evidence>
<feature type="region of interest" description="Disordered" evidence="1">
    <location>
        <begin position="300"/>
        <end position="388"/>
    </location>
</feature>
<dbReference type="Proteomes" id="UP000683360">
    <property type="component" value="Unassembled WGS sequence"/>
</dbReference>
<sequence length="388" mass="43407">MCLVRERTFVKVKVEDVNQKFIDLDKLKANNWDLSSIQPKKQVIKKKVAPKAVVKKPVKSKFSAFRAQMKNKNSASEDKTFDFGFFKVQSPLDHQDKMPRPEIEVTIDTVENTQTDSSDQTNTALSANSTPNNKLTPTVAIDDQLTTPIMTPLKRKSYLPNVPSPLLQDITPQPRATRSNDNVILEEQLTTIAEDLANNLSEKKTIDFSDDAPESSPATKSERVIKVQRSLRTRKSVSFCDSVILPDEEEVQPTEDPFSKYLQPMTPRMSMAPKGYSVLDAIPDDDSFTAQAEAGSDTVFSPAAFNNSSHNDSSIGQNRTRHSSLKQLPTRERRRSSRKSVQFMSPKPQESENINDNILTTPPSSRPTLSNTSTPDSSDNEVNRFSLV</sequence>
<organism evidence="2 3">
    <name type="scientific">Mytilus edulis</name>
    <name type="common">Blue mussel</name>
    <dbReference type="NCBI Taxonomy" id="6550"/>
    <lineage>
        <taxon>Eukaryota</taxon>
        <taxon>Metazoa</taxon>
        <taxon>Spiralia</taxon>
        <taxon>Lophotrochozoa</taxon>
        <taxon>Mollusca</taxon>
        <taxon>Bivalvia</taxon>
        <taxon>Autobranchia</taxon>
        <taxon>Pteriomorphia</taxon>
        <taxon>Mytilida</taxon>
        <taxon>Mytiloidea</taxon>
        <taxon>Mytilidae</taxon>
        <taxon>Mytilinae</taxon>
        <taxon>Mytilus</taxon>
    </lineage>
</organism>